<dbReference type="EMBL" id="SMAJ01000006">
    <property type="protein sequence ID" value="TCT07472.1"/>
    <property type="molecule type" value="Genomic_DNA"/>
</dbReference>
<feature type="transmembrane region" description="Helical" evidence="1">
    <location>
        <begin position="6"/>
        <end position="25"/>
    </location>
</feature>
<evidence type="ECO:0000313" key="2">
    <source>
        <dbReference type="EMBL" id="TCT07472.1"/>
    </source>
</evidence>
<comment type="caution">
    <text evidence="2">The sequence shown here is derived from an EMBL/GenBank/DDBJ whole genome shotgun (WGS) entry which is preliminary data.</text>
</comment>
<name>A0A4R3M377_9BURK</name>
<dbReference type="AlphaFoldDB" id="A0A4R3M377"/>
<organism evidence="2 3">
    <name type="scientific">Paralcaligenes ureilyticus</name>
    <dbReference type="NCBI Taxonomy" id="627131"/>
    <lineage>
        <taxon>Bacteria</taxon>
        <taxon>Pseudomonadati</taxon>
        <taxon>Pseudomonadota</taxon>
        <taxon>Betaproteobacteria</taxon>
        <taxon>Burkholderiales</taxon>
        <taxon>Alcaligenaceae</taxon>
        <taxon>Paralcaligenes</taxon>
    </lineage>
</organism>
<keyword evidence="3" id="KW-1185">Reference proteome</keyword>
<dbReference type="Proteomes" id="UP000295525">
    <property type="component" value="Unassembled WGS sequence"/>
</dbReference>
<keyword evidence="1" id="KW-0472">Membrane</keyword>
<accession>A0A4R3M377</accession>
<gene>
    <name evidence="2" type="ORF">EDC26_106196</name>
</gene>
<dbReference type="RefSeq" id="WP_243700869.1">
    <property type="nucleotide sequence ID" value="NZ_SMAJ01000006.1"/>
</dbReference>
<evidence type="ECO:0000256" key="1">
    <source>
        <dbReference type="SAM" id="Phobius"/>
    </source>
</evidence>
<keyword evidence="1" id="KW-0812">Transmembrane</keyword>
<proteinExistence type="predicted"/>
<sequence length="63" mass="7196">MNVLVYFFLVGLAAGVPVWILWQYLRPRVSGLPLLRRKDVVAVDLNPVVLNGRYVTDIARRSE</sequence>
<evidence type="ECO:0000313" key="3">
    <source>
        <dbReference type="Proteomes" id="UP000295525"/>
    </source>
</evidence>
<protein>
    <submittedName>
        <fullName evidence="2">Uncharacterized protein</fullName>
    </submittedName>
</protein>
<reference evidence="2 3" key="1">
    <citation type="submission" date="2019-03" db="EMBL/GenBank/DDBJ databases">
        <title>Genomic Encyclopedia of Type Strains, Phase IV (KMG-IV): sequencing the most valuable type-strain genomes for metagenomic binning, comparative biology and taxonomic classification.</title>
        <authorList>
            <person name="Goeker M."/>
        </authorList>
    </citation>
    <scope>NUCLEOTIDE SEQUENCE [LARGE SCALE GENOMIC DNA]</scope>
    <source>
        <strain evidence="2 3">DSM 24591</strain>
    </source>
</reference>
<keyword evidence="1" id="KW-1133">Transmembrane helix</keyword>